<keyword evidence="3 6" id="KW-0489">Methyltransferase</keyword>
<dbReference type="EMBL" id="JH611165">
    <property type="protein sequence ID" value="EJP73524.1"/>
    <property type="molecule type" value="Genomic_DNA"/>
</dbReference>
<evidence type="ECO:0000256" key="3">
    <source>
        <dbReference type="ARBA" id="ARBA00022603"/>
    </source>
</evidence>
<dbReference type="GO" id="GO:0070475">
    <property type="term" value="P:rRNA base methylation"/>
    <property type="evidence" value="ECO:0007669"/>
    <property type="project" value="UniProtKB-UniRule"/>
</dbReference>
<sequence>MLHIPVLLEESIEFLIHDIDGVYLDCTFGRGGHSQAILNKLSKFGSLTSIDKDLDAYNYGKNLIDDERHSIHHKSFSEIDDIFTKESISGILFDLGTCSTHFDDATRGFSFNKDAELDMRFDQSKGIKLRDWINNAEEEIISEILFKYGNEKKSRKIANQIIQSRSKAEIKTTLELASIIQSVFPDKKFKINPATKSFQAFRIFINDELKELQDGLIKASKILNKGGLIVIISFHSLEDRLVKNFFKDEIVSYPKDIPVNNNVTKTFNCIAKKIKPSQEEIAKNPRSRSAVMRVFQKL</sequence>
<feature type="binding site" evidence="6">
    <location>
        <position position="51"/>
    </location>
    <ligand>
        <name>S-adenosyl-L-methionine</name>
        <dbReference type="ChEBI" id="CHEBI:59789"/>
    </ligand>
</feature>
<accession>J4KSY7</accession>
<feature type="binding site" evidence="6">
    <location>
        <begin position="31"/>
        <end position="33"/>
    </location>
    <ligand>
        <name>S-adenosyl-L-methionine</name>
        <dbReference type="ChEBI" id="CHEBI:59789"/>
    </ligand>
</feature>
<evidence type="ECO:0000256" key="2">
    <source>
        <dbReference type="ARBA" id="ARBA00022552"/>
    </source>
</evidence>
<keyword evidence="5 6" id="KW-0949">S-adenosyl-L-methionine</keyword>
<dbReference type="Gene3D" id="1.10.150.170">
    <property type="entry name" value="Putative methyltransferase TM0872, insert domain"/>
    <property type="match status" value="1"/>
</dbReference>
<dbReference type="AlphaFoldDB" id="J4KSY7"/>
<dbReference type="Proteomes" id="UP000010116">
    <property type="component" value="Unassembled WGS sequence"/>
</dbReference>
<evidence type="ECO:0000313" key="7">
    <source>
        <dbReference type="EMBL" id="EJP73524.1"/>
    </source>
</evidence>
<dbReference type="PANTHER" id="PTHR11265:SF0">
    <property type="entry name" value="12S RRNA N4-METHYLCYTIDINE METHYLTRANSFERASE"/>
    <property type="match status" value="1"/>
</dbReference>
<comment type="similarity">
    <text evidence="1 6">Belongs to the methyltransferase superfamily. RsmH family.</text>
</comment>
<evidence type="ECO:0000256" key="5">
    <source>
        <dbReference type="ARBA" id="ARBA00022691"/>
    </source>
</evidence>
<dbReference type="NCBIfam" id="TIGR00006">
    <property type="entry name" value="16S rRNA (cytosine(1402)-N(4))-methyltransferase RsmH"/>
    <property type="match status" value="1"/>
</dbReference>
<feature type="binding site" evidence="6">
    <location>
        <position position="94"/>
    </location>
    <ligand>
        <name>S-adenosyl-L-methionine</name>
        <dbReference type="ChEBI" id="CHEBI:59789"/>
    </ligand>
</feature>
<keyword evidence="6" id="KW-0963">Cytoplasm</keyword>
<dbReference type="HAMAP" id="MF_01007">
    <property type="entry name" value="16SrRNA_methyltr_H"/>
    <property type="match status" value="1"/>
</dbReference>
<evidence type="ECO:0000256" key="4">
    <source>
        <dbReference type="ARBA" id="ARBA00022679"/>
    </source>
</evidence>
<dbReference type="GO" id="GO:0005737">
    <property type="term" value="C:cytoplasm"/>
    <property type="evidence" value="ECO:0007669"/>
    <property type="project" value="UniProtKB-SubCell"/>
</dbReference>
<dbReference type="InterPro" id="IPR029063">
    <property type="entry name" value="SAM-dependent_MTases_sf"/>
</dbReference>
<name>J4KSY7_9GAMM</name>
<dbReference type="SUPFAM" id="SSF81799">
    <property type="entry name" value="Putative methyltransferase TM0872, insert domain"/>
    <property type="match status" value="1"/>
</dbReference>
<dbReference type="GO" id="GO:0071424">
    <property type="term" value="F:rRNA (cytosine-N4-)-methyltransferase activity"/>
    <property type="evidence" value="ECO:0007669"/>
    <property type="project" value="UniProtKB-UniRule"/>
</dbReference>
<evidence type="ECO:0000256" key="1">
    <source>
        <dbReference type="ARBA" id="ARBA00010396"/>
    </source>
</evidence>
<evidence type="ECO:0000313" key="8">
    <source>
        <dbReference type="Proteomes" id="UP000010116"/>
    </source>
</evidence>
<dbReference type="InterPro" id="IPR023397">
    <property type="entry name" value="SAM-dep_MeTrfase_MraW_recog"/>
</dbReference>
<evidence type="ECO:0000256" key="6">
    <source>
        <dbReference type="HAMAP-Rule" id="MF_01007"/>
    </source>
</evidence>
<dbReference type="InterPro" id="IPR002903">
    <property type="entry name" value="RsmH"/>
</dbReference>
<feature type="binding site" evidence="6">
    <location>
        <position position="76"/>
    </location>
    <ligand>
        <name>S-adenosyl-L-methionine</name>
        <dbReference type="ChEBI" id="CHEBI:59789"/>
    </ligand>
</feature>
<keyword evidence="4 6" id="KW-0808">Transferase</keyword>
<keyword evidence="2 6" id="KW-0698">rRNA processing</keyword>
<dbReference type="EC" id="2.1.1.199" evidence="6"/>
<dbReference type="HOGENOM" id="CLU_038422_2_0_6"/>
<reference evidence="7 8" key="1">
    <citation type="journal article" date="2012" name="ISME J.">
        <title>Genomic insights to SAR86, an abundant and uncultivated marine bacterial lineage.</title>
        <authorList>
            <person name="Dupont C.L."/>
            <person name="Rusch D.B."/>
            <person name="Yooseph S."/>
            <person name="Lombardo M.J."/>
            <person name="Richter R.A."/>
            <person name="Valas R."/>
            <person name="Novotny M."/>
            <person name="Yee-Greenbaum J."/>
            <person name="Selengut J.D."/>
            <person name="Haft D.H."/>
            <person name="Halpern A.L."/>
            <person name="Lasken R.S."/>
            <person name="Nealson K."/>
            <person name="Friedman R."/>
            <person name="Venter J.C."/>
        </authorList>
    </citation>
    <scope>NUCLEOTIDE SEQUENCE [LARGE SCALE GENOMIC DNA]</scope>
</reference>
<comment type="catalytic activity">
    <reaction evidence="6">
        <text>cytidine(1402) in 16S rRNA + S-adenosyl-L-methionine = N(4)-methylcytidine(1402) in 16S rRNA + S-adenosyl-L-homocysteine + H(+)</text>
        <dbReference type="Rhea" id="RHEA:42928"/>
        <dbReference type="Rhea" id="RHEA-COMP:10286"/>
        <dbReference type="Rhea" id="RHEA-COMP:10287"/>
        <dbReference type="ChEBI" id="CHEBI:15378"/>
        <dbReference type="ChEBI" id="CHEBI:57856"/>
        <dbReference type="ChEBI" id="CHEBI:59789"/>
        <dbReference type="ChEBI" id="CHEBI:74506"/>
        <dbReference type="ChEBI" id="CHEBI:82748"/>
        <dbReference type="EC" id="2.1.1.199"/>
    </reaction>
</comment>
<dbReference type="PIRSF" id="PIRSF004486">
    <property type="entry name" value="MraW"/>
    <property type="match status" value="1"/>
</dbReference>
<feature type="binding site" evidence="6">
    <location>
        <position position="101"/>
    </location>
    <ligand>
        <name>S-adenosyl-L-methionine</name>
        <dbReference type="ChEBI" id="CHEBI:59789"/>
    </ligand>
</feature>
<organism evidence="7 8">
    <name type="scientific">SAR86 cluster bacterium SAR86B</name>
    <dbReference type="NCBI Taxonomy" id="1123867"/>
    <lineage>
        <taxon>Bacteria</taxon>
        <taxon>Pseudomonadati</taxon>
        <taxon>Pseudomonadota</taxon>
        <taxon>Gammaproteobacteria</taxon>
        <taxon>SAR86 cluster</taxon>
    </lineage>
</organism>
<dbReference type="SUPFAM" id="SSF53335">
    <property type="entry name" value="S-adenosyl-L-methionine-dependent methyltransferases"/>
    <property type="match status" value="1"/>
</dbReference>
<gene>
    <name evidence="7" type="primary">mraW</name>
    <name evidence="6" type="synonym">rsmH</name>
    <name evidence="7" type="ORF">NT02SARS_0321</name>
</gene>
<comment type="function">
    <text evidence="6">Specifically methylates the N4 position of cytidine in position 1402 (C1402) of 16S rRNA.</text>
</comment>
<proteinExistence type="inferred from homology"/>
<dbReference type="PANTHER" id="PTHR11265">
    <property type="entry name" value="S-ADENOSYL-METHYLTRANSFERASE MRAW"/>
    <property type="match status" value="1"/>
</dbReference>
<dbReference type="Pfam" id="PF01795">
    <property type="entry name" value="Methyltransf_5"/>
    <property type="match status" value="1"/>
</dbReference>
<comment type="subcellular location">
    <subcellularLocation>
        <location evidence="6">Cytoplasm</location>
    </subcellularLocation>
</comment>
<protein>
    <recommendedName>
        <fullName evidence="6">Ribosomal RNA small subunit methyltransferase H</fullName>
        <ecNumber evidence="6">2.1.1.199</ecNumber>
    </recommendedName>
    <alternativeName>
        <fullName evidence="6">16S rRNA m(4)C1402 methyltransferase</fullName>
    </alternativeName>
    <alternativeName>
        <fullName evidence="6">rRNA (cytosine-N(4)-)-methyltransferase RsmH</fullName>
    </alternativeName>
</protein>
<dbReference type="Gene3D" id="3.40.50.150">
    <property type="entry name" value="Vaccinia Virus protein VP39"/>
    <property type="match status" value="1"/>
</dbReference>